<keyword evidence="3" id="KW-1185">Reference proteome</keyword>
<gene>
    <name evidence="2" type="ORF">CR513_49568</name>
</gene>
<evidence type="ECO:0000313" key="2">
    <source>
        <dbReference type="EMBL" id="RDX71122.1"/>
    </source>
</evidence>
<dbReference type="EMBL" id="QJKJ01011457">
    <property type="protein sequence ID" value="RDX71122.1"/>
    <property type="molecule type" value="Genomic_DNA"/>
</dbReference>
<name>A0A371EYJ7_MUCPR</name>
<reference evidence="2" key="1">
    <citation type="submission" date="2018-05" db="EMBL/GenBank/DDBJ databases">
        <title>Draft genome of Mucuna pruriens seed.</title>
        <authorList>
            <person name="Nnadi N.E."/>
            <person name="Vos R."/>
            <person name="Hasami M.H."/>
            <person name="Devisetty U.K."/>
            <person name="Aguiy J.C."/>
        </authorList>
    </citation>
    <scope>NUCLEOTIDE SEQUENCE [LARGE SCALE GENOMIC DNA]</scope>
    <source>
        <strain evidence="2">JCA_2017</strain>
    </source>
</reference>
<comment type="caution">
    <text evidence="2">The sequence shown here is derived from an EMBL/GenBank/DDBJ whole genome shotgun (WGS) entry which is preliminary data.</text>
</comment>
<feature type="non-terminal residue" evidence="2">
    <location>
        <position position="1"/>
    </location>
</feature>
<protein>
    <submittedName>
        <fullName evidence="2">Uncharacterized protein</fullName>
    </submittedName>
</protein>
<dbReference type="Proteomes" id="UP000257109">
    <property type="component" value="Unassembled WGS sequence"/>
</dbReference>
<keyword evidence="1" id="KW-0175">Coiled coil</keyword>
<dbReference type="AlphaFoldDB" id="A0A371EYJ7"/>
<accession>A0A371EYJ7</accession>
<organism evidence="2 3">
    <name type="scientific">Mucuna pruriens</name>
    <name type="common">Velvet bean</name>
    <name type="synonym">Dolichos pruriens</name>
    <dbReference type="NCBI Taxonomy" id="157652"/>
    <lineage>
        <taxon>Eukaryota</taxon>
        <taxon>Viridiplantae</taxon>
        <taxon>Streptophyta</taxon>
        <taxon>Embryophyta</taxon>
        <taxon>Tracheophyta</taxon>
        <taxon>Spermatophyta</taxon>
        <taxon>Magnoliopsida</taxon>
        <taxon>eudicotyledons</taxon>
        <taxon>Gunneridae</taxon>
        <taxon>Pentapetalae</taxon>
        <taxon>rosids</taxon>
        <taxon>fabids</taxon>
        <taxon>Fabales</taxon>
        <taxon>Fabaceae</taxon>
        <taxon>Papilionoideae</taxon>
        <taxon>50 kb inversion clade</taxon>
        <taxon>NPAAA clade</taxon>
        <taxon>indigoferoid/millettioid clade</taxon>
        <taxon>Phaseoleae</taxon>
        <taxon>Mucuna</taxon>
    </lineage>
</organism>
<evidence type="ECO:0000313" key="3">
    <source>
        <dbReference type="Proteomes" id="UP000257109"/>
    </source>
</evidence>
<proteinExistence type="predicted"/>
<feature type="coiled-coil region" evidence="1">
    <location>
        <begin position="143"/>
        <end position="177"/>
    </location>
</feature>
<sequence>MADAIYRRGPWSIEVFPYHSDESVCEWIDNVEGPFFYFYDILPLKLGIKLPFTHFEWSALRALKKKASRSLVPIEVEAVDRNLATVSDHYKFRGHLRPFKGKLGIPWCCPVLEFGNLEAHNKLLADKNQKAHEAHAKLSAAYLEELERTHDYLNAQVHTLQQEKEGLEAAMLSFEEKLQCCILYMYNCDDPKLHVRGNRCSS</sequence>
<evidence type="ECO:0000256" key="1">
    <source>
        <dbReference type="SAM" id="Coils"/>
    </source>
</evidence>